<name>A0A5J4VAW5_9EUKA</name>
<evidence type="ECO:0000256" key="2">
    <source>
        <dbReference type="SAM" id="MobiDB-lite"/>
    </source>
</evidence>
<evidence type="ECO:0000256" key="1">
    <source>
        <dbReference type="SAM" id="Coils"/>
    </source>
</evidence>
<dbReference type="AlphaFoldDB" id="A0A5J4VAW5"/>
<comment type="caution">
    <text evidence="3">The sequence shown here is derived from an EMBL/GenBank/DDBJ whole genome shotgun (WGS) entry which is preliminary data.</text>
</comment>
<gene>
    <name evidence="3" type="ORF">EZS28_024831</name>
</gene>
<reference evidence="3 4" key="1">
    <citation type="submission" date="2019-03" db="EMBL/GenBank/DDBJ databases">
        <title>Single cell metagenomics reveals metabolic interactions within the superorganism composed of flagellate Streblomastix strix and complex community of Bacteroidetes bacteria on its surface.</title>
        <authorList>
            <person name="Treitli S.C."/>
            <person name="Kolisko M."/>
            <person name="Husnik F."/>
            <person name="Keeling P."/>
            <person name="Hampl V."/>
        </authorList>
    </citation>
    <scope>NUCLEOTIDE SEQUENCE [LARGE SCALE GENOMIC DNA]</scope>
    <source>
        <strain evidence="3">ST1C</strain>
    </source>
</reference>
<evidence type="ECO:0000313" key="4">
    <source>
        <dbReference type="Proteomes" id="UP000324800"/>
    </source>
</evidence>
<proteinExistence type="predicted"/>
<accession>A0A5J4VAW5</accession>
<protein>
    <submittedName>
        <fullName evidence="3">Uncharacterized protein</fullName>
    </submittedName>
</protein>
<sequence length="395" mass="44167">MQDIEEFIFHVDTEDADICPGSGEAFFLPQHETPNNARFRLQDAQNTLNFHPMQHAQPISHEIKQQEPTSAAGFSLQALRSRSGPLSRIQLPSTISLPGQGKDINIYQPIHIAKVDKKDEQKTVIKVNELKSNILPQRATTIAPLKFTMPAVVPFAPSSIQIGAKKELGGAATKGIALKGIDRTPNSQVAIKHTPLTTPIQSTATIPQLPKFTLPEITKNQTHQADVGKININKEASFKPQAFKQKPFPTMKFDPKKKETEERNNKEQQQISSFNNRFEEQIVPNIESNSQIINESSNNKEIQGEKLMIRDDDISVEEDEVEENNAASIARLLDEQELELHHKLDLLEIDLQSAQERLAMISERATVLSAEMCIIDNPITRSEVNALCARLNITI</sequence>
<organism evidence="3 4">
    <name type="scientific">Streblomastix strix</name>
    <dbReference type="NCBI Taxonomy" id="222440"/>
    <lineage>
        <taxon>Eukaryota</taxon>
        <taxon>Metamonada</taxon>
        <taxon>Preaxostyla</taxon>
        <taxon>Oxymonadida</taxon>
        <taxon>Streblomastigidae</taxon>
        <taxon>Streblomastix</taxon>
    </lineage>
</organism>
<feature type="region of interest" description="Disordered" evidence="2">
    <location>
        <begin position="246"/>
        <end position="271"/>
    </location>
</feature>
<evidence type="ECO:0000313" key="3">
    <source>
        <dbReference type="EMBL" id="KAA6379643.1"/>
    </source>
</evidence>
<dbReference type="EMBL" id="SNRW01008363">
    <property type="protein sequence ID" value="KAA6379643.1"/>
    <property type="molecule type" value="Genomic_DNA"/>
</dbReference>
<feature type="coiled-coil region" evidence="1">
    <location>
        <begin position="344"/>
        <end position="371"/>
    </location>
</feature>
<feature type="compositionally biased region" description="Basic and acidic residues" evidence="2">
    <location>
        <begin position="253"/>
        <end position="266"/>
    </location>
</feature>
<dbReference type="Proteomes" id="UP000324800">
    <property type="component" value="Unassembled WGS sequence"/>
</dbReference>
<keyword evidence="1" id="KW-0175">Coiled coil</keyword>